<feature type="region of interest" description="Disordered" evidence="2">
    <location>
        <begin position="1"/>
        <end position="31"/>
    </location>
</feature>
<keyword evidence="5" id="KW-1185">Reference proteome</keyword>
<accession>A0ABP1AAA2</accession>
<feature type="region of interest" description="Disordered" evidence="2">
    <location>
        <begin position="679"/>
        <end position="782"/>
    </location>
</feature>
<feature type="region of interest" description="Disordered" evidence="2">
    <location>
        <begin position="274"/>
        <end position="297"/>
    </location>
</feature>
<dbReference type="EMBL" id="OZ023711">
    <property type="protein sequence ID" value="CAK9859409.1"/>
    <property type="molecule type" value="Genomic_DNA"/>
</dbReference>
<keyword evidence="1" id="KW-0195">Cyclin</keyword>
<feature type="compositionally biased region" description="Basic and acidic residues" evidence="2">
    <location>
        <begin position="604"/>
        <end position="629"/>
    </location>
</feature>
<evidence type="ECO:0000256" key="2">
    <source>
        <dbReference type="SAM" id="MobiDB-lite"/>
    </source>
</evidence>
<dbReference type="SMART" id="SM00385">
    <property type="entry name" value="CYCLIN"/>
    <property type="match status" value="2"/>
</dbReference>
<sequence length="794" mass="87702">MAAETTQGGDAQLALAAAGPNSMSGKLEEPDHSSANWYFSREEIEKNSPSRKDGIDLKKETYFRKSYCTFLQDLGMRLKVPQVTIATAIVFCHRFFMRQSHHKNDRYMVATICMFIAGKVEETPRSLRDVILVSYENRFKKDPAAVHRIKQKDVYEAEKEKVLLGERLVLTTLGFDLNIHHPYKPLVAAIKKFQVAANTLAQVAWNFVNDGLRTSLCLQFKPHHIAAGAIFLAAKFLKVKLPSDGDKVWWQEFGVTPRQLEEVSNQMLELYEQNKSGTGSRLSDPTSSAGPNNQLKGPATAQAIMHDPANEQSSLLPATGKTQSQEVTTMNGFVDVQAGQGEFTEAQSSLEEGEDMAESKVGLVEVKTKTEVTLQTLVSVTNVELGDETAAWKPVEALKPTWGSLEKVNEDKVKAAVENRQKSQGGAVDACSTFDKGEPSDEEEVLERELESGVEAAVHAVKSVTDPQRPETNVDMFNNKVRAQVGDPKEAVEEGELAMCETGDLDLHLRASNRDEQDAGNVKKEGLEERQMVFNIERAEVNMVAGNCVEYQMPSMRKGGDCTIELDKVKKGGCNFSARAESVEHLSRMKHHISPGVSNKLEHQQIGHAGKEEQTVKVGHRLEHDSADGKRKRADAGEAAAAAKRKREVSSVEGHSSDRKVKSQEHGHHAYLEVVTAKEPSGPVEDGELPSSNQDLGIPFSPPPPRLGEKKPHASSASHECVARSPENPKGHHQGMGNQSREGHHDLWHAGHSLNQSHYHHASSHSTHRHSHQHRQDADSDHRFLAHVDYENGS</sequence>
<feature type="compositionally biased region" description="Basic residues" evidence="2">
    <location>
        <begin position="758"/>
        <end position="773"/>
    </location>
</feature>
<feature type="domain" description="Cyclin-like" evidence="3">
    <location>
        <begin position="184"/>
        <end position="269"/>
    </location>
</feature>
<evidence type="ECO:0000259" key="3">
    <source>
        <dbReference type="SMART" id="SM00385"/>
    </source>
</evidence>
<name>A0ABP1AAA2_9BRYO</name>
<dbReference type="InterPro" id="IPR036915">
    <property type="entry name" value="Cyclin-like_sf"/>
</dbReference>
<evidence type="ECO:0000256" key="1">
    <source>
        <dbReference type="RuleBase" id="RU000383"/>
    </source>
</evidence>
<gene>
    <name evidence="4" type="ORF">CSSPJE1EN2_LOCUS2404</name>
</gene>
<feature type="compositionally biased region" description="Polar residues" evidence="2">
    <location>
        <begin position="274"/>
        <end position="295"/>
    </location>
</feature>
<feature type="compositionally biased region" description="Basic and acidic residues" evidence="2">
    <location>
        <begin position="655"/>
        <end position="667"/>
    </location>
</feature>
<protein>
    <recommendedName>
        <fullName evidence="3">Cyclin-like domain-containing protein</fullName>
    </recommendedName>
</protein>
<dbReference type="InterPro" id="IPR043198">
    <property type="entry name" value="Cyclin/Ssn8"/>
</dbReference>
<dbReference type="Gene3D" id="1.10.472.10">
    <property type="entry name" value="Cyclin-like"/>
    <property type="match status" value="2"/>
</dbReference>
<dbReference type="SUPFAM" id="SSF47954">
    <property type="entry name" value="Cyclin-like"/>
    <property type="match status" value="2"/>
</dbReference>
<reference evidence="4" key="1">
    <citation type="submission" date="2024-03" db="EMBL/GenBank/DDBJ databases">
        <authorList>
            <consortium name="ELIXIR-Norway"/>
            <consortium name="Elixir Norway"/>
        </authorList>
    </citation>
    <scope>NUCLEOTIDE SEQUENCE</scope>
</reference>
<dbReference type="InterPro" id="IPR006671">
    <property type="entry name" value="Cyclin_N"/>
</dbReference>
<dbReference type="Proteomes" id="UP001497522">
    <property type="component" value="Chromosome 10"/>
</dbReference>
<evidence type="ECO:0000313" key="5">
    <source>
        <dbReference type="Proteomes" id="UP001497522"/>
    </source>
</evidence>
<feature type="domain" description="Cyclin-like" evidence="3">
    <location>
        <begin position="69"/>
        <end position="171"/>
    </location>
</feature>
<dbReference type="PANTHER" id="PTHR10026">
    <property type="entry name" value="CYCLIN"/>
    <property type="match status" value="1"/>
</dbReference>
<dbReference type="Pfam" id="PF00134">
    <property type="entry name" value="Cyclin_N"/>
    <property type="match status" value="1"/>
</dbReference>
<evidence type="ECO:0000313" key="4">
    <source>
        <dbReference type="EMBL" id="CAK9859409.1"/>
    </source>
</evidence>
<dbReference type="CDD" id="cd20588">
    <property type="entry name" value="CYCLIN_AcCycT_rpt2"/>
    <property type="match status" value="1"/>
</dbReference>
<organism evidence="4 5">
    <name type="scientific">Sphagnum jensenii</name>
    <dbReference type="NCBI Taxonomy" id="128206"/>
    <lineage>
        <taxon>Eukaryota</taxon>
        <taxon>Viridiplantae</taxon>
        <taxon>Streptophyta</taxon>
        <taxon>Embryophyta</taxon>
        <taxon>Bryophyta</taxon>
        <taxon>Sphagnophytina</taxon>
        <taxon>Sphagnopsida</taxon>
        <taxon>Sphagnales</taxon>
        <taxon>Sphagnaceae</taxon>
        <taxon>Sphagnum</taxon>
    </lineage>
</organism>
<feature type="compositionally biased region" description="Low complexity" evidence="2">
    <location>
        <begin position="7"/>
        <end position="19"/>
    </location>
</feature>
<dbReference type="Pfam" id="PF21797">
    <property type="entry name" value="CycT2-like_C"/>
    <property type="match status" value="1"/>
</dbReference>
<proteinExistence type="inferred from homology"/>
<dbReference type="InterPro" id="IPR013763">
    <property type="entry name" value="Cyclin-like_dom"/>
</dbReference>
<comment type="similarity">
    <text evidence="1">Belongs to the cyclin family.</text>
</comment>
<feature type="region of interest" description="Disordered" evidence="2">
    <location>
        <begin position="419"/>
        <end position="441"/>
    </location>
</feature>
<feature type="region of interest" description="Disordered" evidence="2">
    <location>
        <begin position="604"/>
        <end position="667"/>
    </location>
</feature>
<dbReference type="CDD" id="cd20587">
    <property type="entry name" value="CYCLIN_AcCycT_rpt1"/>
    <property type="match status" value="1"/>
</dbReference>